<dbReference type="AlphaFoldDB" id="A0A1I4U9Z5"/>
<evidence type="ECO:0000256" key="4">
    <source>
        <dbReference type="SAM" id="MobiDB-lite"/>
    </source>
</evidence>
<dbReference type="STRING" id="582667.SAMN05192568_10663"/>
<feature type="transmembrane region" description="Helical" evidence="5">
    <location>
        <begin position="254"/>
        <end position="278"/>
    </location>
</feature>
<reference evidence="8" key="1">
    <citation type="submission" date="2016-10" db="EMBL/GenBank/DDBJ databases">
        <authorList>
            <person name="Varghese N."/>
            <person name="Submissions S."/>
        </authorList>
    </citation>
    <scope>NUCLEOTIDE SEQUENCE [LARGE SCALE GENOMIC DNA]</scope>
    <source>
        <strain evidence="8">BL36</strain>
    </source>
</reference>
<dbReference type="Proteomes" id="UP000199048">
    <property type="component" value="Unassembled WGS sequence"/>
</dbReference>
<feature type="transmembrane region" description="Helical" evidence="5">
    <location>
        <begin position="88"/>
        <end position="118"/>
    </location>
</feature>
<dbReference type="PROSITE" id="PS50850">
    <property type="entry name" value="MFS"/>
    <property type="match status" value="1"/>
</dbReference>
<evidence type="ECO:0000256" key="3">
    <source>
        <dbReference type="ARBA" id="ARBA00023136"/>
    </source>
</evidence>
<evidence type="ECO:0000313" key="8">
    <source>
        <dbReference type="Proteomes" id="UP000199048"/>
    </source>
</evidence>
<protein>
    <submittedName>
        <fullName evidence="7">Predicted arabinose efflux permease, MFS family</fullName>
    </submittedName>
</protein>
<keyword evidence="3 5" id="KW-0472">Membrane</keyword>
<dbReference type="GO" id="GO:0022857">
    <property type="term" value="F:transmembrane transporter activity"/>
    <property type="evidence" value="ECO:0007669"/>
    <property type="project" value="InterPro"/>
</dbReference>
<dbReference type="Pfam" id="PF07690">
    <property type="entry name" value="MFS_1"/>
    <property type="match status" value="2"/>
</dbReference>
<feature type="region of interest" description="Disordered" evidence="4">
    <location>
        <begin position="198"/>
        <end position="217"/>
    </location>
</feature>
<name>A0A1I4U9Z5_9HYPH</name>
<feature type="transmembrane region" description="Helical" evidence="5">
    <location>
        <begin position="347"/>
        <end position="366"/>
    </location>
</feature>
<dbReference type="SUPFAM" id="SSF103473">
    <property type="entry name" value="MFS general substrate transporter"/>
    <property type="match status" value="1"/>
</dbReference>
<accession>A0A1I4U9Z5</accession>
<evidence type="ECO:0000256" key="2">
    <source>
        <dbReference type="ARBA" id="ARBA00022989"/>
    </source>
</evidence>
<evidence type="ECO:0000256" key="5">
    <source>
        <dbReference type="SAM" id="Phobius"/>
    </source>
</evidence>
<dbReference type="OrthoDB" id="8894129at2"/>
<feature type="transmembrane region" description="Helical" evidence="5">
    <location>
        <begin position="176"/>
        <end position="196"/>
    </location>
</feature>
<keyword evidence="8" id="KW-1185">Reference proteome</keyword>
<evidence type="ECO:0000259" key="6">
    <source>
        <dbReference type="PROSITE" id="PS50850"/>
    </source>
</evidence>
<gene>
    <name evidence="7" type="ORF">SAMN05192568_10663</name>
</gene>
<dbReference type="RefSeq" id="WP_092046710.1">
    <property type="nucleotide sequence ID" value="NZ_FOTK01000066.1"/>
</dbReference>
<feature type="domain" description="Major facilitator superfamily (MFS) profile" evidence="6">
    <location>
        <begin position="22"/>
        <end position="401"/>
    </location>
</feature>
<evidence type="ECO:0000256" key="1">
    <source>
        <dbReference type="ARBA" id="ARBA00022692"/>
    </source>
</evidence>
<keyword evidence="2 5" id="KW-1133">Transmembrane helix</keyword>
<dbReference type="PANTHER" id="PTHR43129:SF1">
    <property type="entry name" value="FOSMIDOMYCIN RESISTANCE PROTEIN"/>
    <property type="match status" value="1"/>
</dbReference>
<organism evidence="7 8">
    <name type="scientific">Methylobacterium pseudosasicola</name>
    <dbReference type="NCBI Taxonomy" id="582667"/>
    <lineage>
        <taxon>Bacteria</taxon>
        <taxon>Pseudomonadati</taxon>
        <taxon>Pseudomonadota</taxon>
        <taxon>Alphaproteobacteria</taxon>
        <taxon>Hyphomicrobiales</taxon>
        <taxon>Methylobacteriaceae</taxon>
        <taxon>Methylobacterium</taxon>
    </lineage>
</organism>
<proteinExistence type="predicted"/>
<dbReference type="EMBL" id="FOTK01000066">
    <property type="protein sequence ID" value="SFM85777.1"/>
    <property type="molecule type" value="Genomic_DNA"/>
</dbReference>
<dbReference type="GO" id="GO:0005886">
    <property type="term" value="C:plasma membrane"/>
    <property type="evidence" value="ECO:0007669"/>
    <property type="project" value="TreeGrafter"/>
</dbReference>
<feature type="compositionally biased region" description="Basic and acidic residues" evidence="4">
    <location>
        <begin position="198"/>
        <end position="207"/>
    </location>
</feature>
<evidence type="ECO:0000313" key="7">
    <source>
        <dbReference type="EMBL" id="SFM85777.1"/>
    </source>
</evidence>
<dbReference type="InterPro" id="IPR020846">
    <property type="entry name" value="MFS_dom"/>
</dbReference>
<dbReference type="InterPro" id="IPR011701">
    <property type="entry name" value="MFS"/>
</dbReference>
<dbReference type="PANTHER" id="PTHR43129">
    <property type="entry name" value="FOSMIDOMYCIN RESISTANCE PROTEIN"/>
    <property type="match status" value="1"/>
</dbReference>
<feature type="transmembrane region" description="Helical" evidence="5">
    <location>
        <begin position="378"/>
        <end position="398"/>
    </location>
</feature>
<sequence length="415" mass="42057">MARASEFTASLDAAPDGEAKRTLVVTGINHALHDGYTDLIYVLLPVWQAEFGLDYVALALLRSLYNGALAALQMPASWLAQSLGARTVLVLGTLLSAGGYALAGASGGLIGLCAGLLLGGAGSSTQHPLASTVIARAYGAAARGPLGTYNFAGDLGKAAVPPLVGFLLTFSGWRSALWVIAGLGVAVAIGVGRWLPRDPTSHSEKRKSAVRAAQAGDGTSTRPGFGLLVAIGTLDNAARPAFLLYLPFLLQEKGAALTTVGLALSLVFIGGALGKAVCGRLGERLGVTRTVLLTETGTAAAILAVIALPLAPALILLPLLGVMLNGTSSVLYGTVPELAPGGRVERAFAVFYTCTLGGSALAAPLLYGRLGDAAGPRWAAVAAAATALAVVPLMLALSRHLAGSRGHRSGLEART</sequence>
<dbReference type="InterPro" id="IPR036259">
    <property type="entry name" value="MFS_trans_sf"/>
</dbReference>
<feature type="transmembrane region" description="Helical" evidence="5">
    <location>
        <begin position="225"/>
        <end position="248"/>
    </location>
</feature>
<dbReference type="Gene3D" id="1.20.1250.20">
    <property type="entry name" value="MFS general substrate transporter like domains"/>
    <property type="match status" value="2"/>
</dbReference>
<keyword evidence="1 5" id="KW-0812">Transmembrane</keyword>